<keyword evidence="5 11" id="KW-0479">Metal-binding</keyword>
<comment type="catalytic activity">
    <reaction evidence="10 11">
        <text>DNA(n) + a 2'-deoxyribonucleoside 5'-triphosphate = DNA(n+1) + diphosphate</text>
        <dbReference type="Rhea" id="RHEA:22508"/>
        <dbReference type="Rhea" id="RHEA-COMP:17339"/>
        <dbReference type="Rhea" id="RHEA-COMP:17340"/>
        <dbReference type="ChEBI" id="CHEBI:33019"/>
        <dbReference type="ChEBI" id="CHEBI:61560"/>
        <dbReference type="ChEBI" id="CHEBI:173112"/>
        <dbReference type="EC" id="2.7.7.7"/>
    </reaction>
</comment>
<feature type="binding site" evidence="11">
    <location>
        <position position="9"/>
    </location>
    <ligand>
        <name>Mg(2+)</name>
        <dbReference type="ChEBI" id="CHEBI:18420"/>
    </ligand>
</feature>
<dbReference type="PANTHER" id="PTHR11076:SF33">
    <property type="entry name" value="DNA POLYMERASE KAPPA"/>
    <property type="match status" value="1"/>
</dbReference>
<evidence type="ECO:0000256" key="1">
    <source>
        <dbReference type="ARBA" id="ARBA00010945"/>
    </source>
</evidence>
<dbReference type="EC" id="2.7.7.7" evidence="11"/>
<evidence type="ECO:0000256" key="8">
    <source>
        <dbReference type="ARBA" id="ARBA00022932"/>
    </source>
</evidence>
<dbReference type="Gene3D" id="3.30.70.270">
    <property type="match status" value="1"/>
</dbReference>
<dbReference type="GO" id="GO:0000287">
    <property type="term" value="F:magnesium ion binding"/>
    <property type="evidence" value="ECO:0007669"/>
    <property type="project" value="UniProtKB-UniRule"/>
</dbReference>
<dbReference type="CDD" id="cd03586">
    <property type="entry name" value="PolY_Pol_IV_kappa"/>
    <property type="match status" value="1"/>
</dbReference>
<comment type="subunit">
    <text evidence="11">Monomer.</text>
</comment>
<evidence type="ECO:0000256" key="5">
    <source>
        <dbReference type="ARBA" id="ARBA00022723"/>
    </source>
</evidence>
<keyword evidence="9 11" id="KW-0234">DNA repair</keyword>
<comment type="caution">
    <text evidence="13">The sequence shown here is derived from an EMBL/GenBank/DDBJ whole genome shotgun (WGS) entry which is preliminary data.</text>
</comment>
<feature type="site" description="Substrate discrimination" evidence="11">
    <location>
        <position position="14"/>
    </location>
</feature>
<keyword evidence="11" id="KW-0515">Mutator protein</keyword>
<keyword evidence="2 11" id="KW-0808">Transferase</keyword>
<dbReference type="InterPro" id="IPR022880">
    <property type="entry name" value="DNApol_IV"/>
</dbReference>
<dbReference type="InterPro" id="IPR036775">
    <property type="entry name" value="DNA_pol_Y-fam_lit_finger_sf"/>
</dbReference>
<feature type="binding site" evidence="11">
    <location>
        <position position="114"/>
    </location>
    <ligand>
        <name>Mg(2+)</name>
        <dbReference type="ChEBI" id="CHEBI:18420"/>
    </ligand>
</feature>
<feature type="domain" description="UmuC" evidence="12">
    <location>
        <begin position="5"/>
        <end position="195"/>
    </location>
</feature>
<dbReference type="GO" id="GO:0003887">
    <property type="term" value="F:DNA-directed DNA polymerase activity"/>
    <property type="evidence" value="ECO:0007669"/>
    <property type="project" value="UniProtKB-UniRule"/>
</dbReference>
<keyword evidence="8 11" id="KW-0239">DNA-directed DNA polymerase</keyword>
<dbReference type="GO" id="GO:0003684">
    <property type="term" value="F:damaged DNA binding"/>
    <property type="evidence" value="ECO:0007669"/>
    <property type="project" value="InterPro"/>
</dbReference>
<dbReference type="Pfam" id="PF11799">
    <property type="entry name" value="IMS_C"/>
    <property type="match status" value="1"/>
</dbReference>
<comment type="similarity">
    <text evidence="1 11">Belongs to the DNA polymerase type-Y family.</text>
</comment>
<proteinExistence type="inferred from homology"/>
<dbReference type="EMBL" id="PFBB01000034">
    <property type="protein sequence ID" value="PIR88300.1"/>
    <property type="molecule type" value="Genomic_DNA"/>
</dbReference>
<accession>A0A2H0UPH1</accession>
<dbReference type="InterPro" id="IPR001126">
    <property type="entry name" value="UmuC"/>
</dbReference>
<keyword evidence="4 11" id="KW-0235">DNA replication</keyword>
<comment type="subcellular location">
    <subcellularLocation>
        <location evidence="11">Cytoplasm</location>
    </subcellularLocation>
</comment>
<dbReference type="Gene3D" id="3.30.1490.100">
    <property type="entry name" value="DNA polymerase, Y-family, little finger domain"/>
    <property type="match status" value="1"/>
</dbReference>
<keyword evidence="7 11" id="KW-0460">Magnesium</keyword>
<dbReference type="AlphaFoldDB" id="A0A2H0UPH1"/>
<evidence type="ECO:0000313" key="14">
    <source>
        <dbReference type="Proteomes" id="UP000229615"/>
    </source>
</evidence>
<dbReference type="InterPro" id="IPR043502">
    <property type="entry name" value="DNA/RNA_pol_sf"/>
</dbReference>
<dbReference type="PROSITE" id="PS50173">
    <property type="entry name" value="UMUC"/>
    <property type="match status" value="1"/>
</dbReference>
<comment type="cofactor">
    <cofactor evidence="11">
        <name>Mg(2+)</name>
        <dbReference type="ChEBI" id="CHEBI:18420"/>
    </cofactor>
    <text evidence="11">Binds 2 magnesium ions per subunit.</text>
</comment>
<evidence type="ECO:0000256" key="2">
    <source>
        <dbReference type="ARBA" id="ARBA00022679"/>
    </source>
</evidence>
<dbReference type="InterPro" id="IPR050116">
    <property type="entry name" value="DNA_polymerase-Y"/>
</dbReference>
<dbReference type="InterPro" id="IPR017961">
    <property type="entry name" value="DNA_pol_Y-fam_little_finger"/>
</dbReference>
<organism evidence="13 14">
    <name type="scientific">Candidatus Harrisonbacteria bacterium CG10_big_fil_rev_8_21_14_0_10_44_23</name>
    <dbReference type="NCBI Taxonomy" id="1974585"/>
    <lineage>
        <taxon>Bacteria</taxon>
        <taxon>Candidatus Harrisoniibacteriota</taxon>
    </lineage>
</organism>
<evidence type="ECO:0000259" key="12">
    <source>
        <dbReference type="PROSITE" id="PS50173"/>
    </source>
</evidence>
<dbReference type="Gene3D" id="3.40.1170.60">
    <property type="match status" value="1"/>
</dbReference>
<evidence type="ECO:0000256" key="10">
    <source>
        <dbReference type="ARBA" id="ARBA00049244"/>
    </source>
</evidence>
<keyword evidence="6 11" id="KW-0227">DNA damage</keyword>
<evidence type="ECO:0000256" key="11">
    <source>
        <dbReference type="HAMAP-Rule" id="MF_01113"/>
    </source>
</evidence>
<reference evidence="14" key="1">
    <citation type="submission" date="2017-09" db="EMBL/GenBank/DDBJ databases">
        <title>Depth-based differentiation of microbial function through sediment-hosted aquifers and enrichment of novel symbionts in the deep terrestrial subsurface.</title>
        <authorList>
            <person name="Probst A.J."/>
            <person name="Ladd B."/>
            <person name="Jarett J.K."/>
            <person name="Geller-Mcgrath D.E."/>
            <person name="Sieber C.M.K."/>
            <person name="Emerson J.B."/>
            <person name="Anantharaman K."/>
            <person name="Thomas B.C."/>
            <person name="Malmstrom R."/>
            <person name="Stieglmeier M."/>
            <person name="Klingl A."/>
            <person name="Woyke T."/>
            <person name="Ryan C.M."/>
            <person name="Banfield J.F."/>
        </authorList>
    </citation>
    <scope>NUCLEOTIDE SEQUENCE [LARGE SCALE GENOMIC DNA]</scope>
</reference>
<evidence type="ECO:0000256" key="3">
    <source>
        <dbReference type="ARBA" id="ARBA00022695"/>
    </source>
</evidence>
<dbReference type="GO" id="GO:0006281">
    <property type="term" value="P:DNA repair"/>
    <property type="evidence" value="ECO:0007669"/>
    <property type="project" value="UniProtKB-UniRule"/>
</dbReference>
<dbReference type="PANTHER" id="PTHR11076">
    <property type="entry name" value="DNA REPAIR POLYMERASE UMUC / TRANSFERASE FAMILY MEMBER"/>
    <property type="match status" value="1"/>
</dbReference>
<sequence>MKRIVLHIDMDAFFASVEERDKPRLKGRPIVVGADPKEGRGRGVVSTANYLARKYGIRSALPISIAWRYAQKAKADGLNVAFMTPDIKRYQKTSREIMEYLSKQGDAFQVASVDEAYLELEKAKSYKDAEKLAQKIQKWMKTKERLTCSIGVGPNKLIAKICSDEKKPDGLTIVKDKDVQNFLDPKPVDVIPGIGPKAKQALANQKIFTIKDLRHKKKEDLAKDFGKRGGDWYYLSRGESDSPVEMSDEQKSIGEQVTFQKDTLDPAKIVLTMKDLSKNLSLALKKEKTKARTISIMVRFENFVTKTRSRTIKKSTNDFETIENEALHLLLPFLDSRENPKRFKIRLIGLRGEKLE</sequence>
<dbReference type="Proteomes" id="UP000229615">
    <property type="component" value="Unassembled WGS sequence"/>
</dbReference>
<keyword evidence="11" id="KW-0963">Cytoplasm</keyword>
<evidence type="ECO:0000256" key="6">
    <source>
        <dbReference type="ARBA" id="ARBA00022763"/>
    </source>
</evidence>
<dbReference type="NCBIfam" id="NF002677">
    <property type="entry name" value="PRK02406.1"/>
    <property type="match status" value="1"/>
</dbReference>
<dbReference type="InterPro" id="IPR043128">
    <property type="entry name" value="Rev_trsase/Diguanyl_cyclase"/>
</dbReference>
<gene>
    <name evidence="11" type="primary">dinB</name>
    <name evidence="13" type="ORF">COU09_02955</name>
</gene>
<dbReference type="SUPFAM" id="SSF100879">
    <property type="entry name" value="Lesion bypass DNA polymerase (Y-family), little finger domain"/>
    <property type="match status" value="1"/>
</dbReference>
<protein>
    <recommendedName>
        <fullName evidence="11">DNA polymerase IV</fullName>
        <shortName evidence="11">Pol IV</shortName>
        <ecNumber evidence="11">2.7.7.7</ecNumber>
    </recommendedName>
</protein>
<dbReference type="GO" id="GO:0006261">
    <property type="term" value="P:DNA-templated DNA replication"/>
    <property type="evidence" value="ECO:0007669"/>
    <property type="project" value="UniProtKB-UniRule"/>
</dbReference>
<evidence type="ECO:0000256" key="4">
    <source>
        <dbReference type="ARBA" id="ARBA00022705"/>
    </source>
</evidence>
<evidence type="ECO:0000256" key="9">
    <source>
        <dbReference type="ARBA" id="ARBA00023204"/>
    </source>
</evidence>
<dbReference type="FunFam" id="3.30.1490.100:FF:000004">
    <property type="entry name" value="DNA polymerase IV"/>
    <property type="match status" value="1"/>
</dbReference>
<dbReference type="Pfam" id="PF00817">
    <property type="entry name" value="IMS"/>
    <property type="match status" value="1"/>
</dbReference>
<dbReference type="GO" id="GO:0042276">
    <property type="term" value="P:error-prone translesion synthesis"/>
    <property type="evidence" value="ECO:0007669"/>
    <property type="project" value="TreeGrafter"/>
</dbReference>
<dbReference type="SUPFAM" id="SSF56672">
    <property type="entry name" value="DNA/RNA polymerases"/>
    <property type="match status" value="1"/>
</dbReference>
<keyword evidence="11" id="KW-0238">DNA-binding</keyword>
<name>A0A2H0UPH1_9BACT</name>
<comment type="function">
    <text evidence="11">Poorly processive, error-prone DNA polymerase involved in untargeted mutagenesis. Copies undamaged DNA at stalled replication forks, which arise in vivo from mismatched or misaligned primer ends. These misaligned primers can be extended by PolIV. Exhibits no 3'-5' exonuclease (proofreading) activity. May be involved in translesional synthesis, in conjunction with the beta clamp from PolIII.</text>
</comment>
<keyword evidence="3 11" id="KW-0548">Nucleotidyltransferase</keyword>
<feature type="active site" evidence="11">
    <location>
        <position position="115"/>
    </location>
</feature>
<dbReference type="Gene3D" id="1.10.150.20">
    <property type="entry name" value="5' to 3' exonuclease, C-terminal subdomain"/>
    <property type="match status" value="1"/>
</dbReference>
<dbReference type="HAMAP" id="MF_01113">
    <property type="entry name" value="DNApol_IV"/>
    <property type="match status" value="1"/>
</dbReference>
<evidence type="ECO:0000256" key="7">
    <source>
        <dbReference type="ARBA" id="ARBA00022842"/>
    </source>
</evidence>
<evidence type="ECO:0000313" key="13">
    <source>
        <dbReference type="EMBL" id="PIR88300.1"/>
    </source>
</evidence>
<dbReference type="GO" id="GO:0005737">
    <property type="term" value="C:cytoplasm"/>
    <property type="evidence" value="ECO:0007669"/>
    <property type="project" value="UniProtKB-SubCell"/>
</dbReference>